<evidence type="ECO:0000313" key="3">
    <source>
        <dbReference type="Proteomes" id="UP001525379"/>
    </source>
</evidence>
<gene>
    <name evidence="2" type="ORF">M3D15_05330</name>
</gene>
<dbReference type="RefSeq" id="WP_260104169.1">
    <property type="nucleotide sequence ID" value="NZ_JALXSQ010000015.1"/>
</dbReference>
<evidence type="ECO:0000256" key="1">
    <source>
        <dbReference type="SAM" id="Phobius"/>
    </source>
</evidence>
<name>A0ABT2HWQ9_9MICO</name>
<keyword evidence="1" id="KW-0812">Transmembrane</keyword>
<feature type="transmembrane region" description="Helical" evidence="1">
    <location>
        <begin position="172"/>
        <end position="190"/>
    </location>
</feature>
<accession>A0ABT2HWQ9</accession>
<evidence type="ECO:0000313" key="2">
    <source>
        <dbReference type="EMBL" id="MCT2042755.1"/>
    </source>
</evidence>
<organism evidence="2 3">
    <name type="scientific">Pseudoclavibacter albus</name>
    <dbReference type="NCBI Taxonomy" id="272241"/>
    <lineage>
        <taxon>Bacteria</taxon>
        <taxon>Bacillati</taxon>
        <taxon>Actinomycetota</taxon>
        <taxon>Actinomycetes</taxon>
        <taxon>Micrococcales</taxon>
        <taxon>Microbacteriaceae</taxon>
        <taxon>Pseudoclavibacter</taxon>
    </lineage>
</organism>
<keyword evidence="1" id="KW-0472">Membrane</keyword>
<sequence length="233" mass="24363">MHEQPEGLDRRTIPQRTASWATKCADLLAAAHLTPNSISVISVLVAAVAGVSFVVSGFVDDGARTALLIVAAVCMPLRLLCNMLDGMLAVEHGMKTSSGDLYNELPDRISDLLVIAGAGYATAHVWMLAGHDLGVALGWTAAALALLTAYVRTLGASTGVGNFFQGLMAKPPRMWVLVVASFVSIAEPALGWPRGIVLAVALAVIGLGSLQTVVVRLGHITRALKHRSTPPLA</sequence>
<reference evidence="2 3" key="1">
    <citation type="submission" date="2022-04" db="EMBL/GenBank/DDBJ databases">
        <title>Human microbiome associated bacterial genomes.</title>
        <authorList>
            <person name="Sandstrom S."/>
            <person name="Salamzade R."/>
            <person name="Kalan L.R."/>
        </authorList>
    </citation>
    <scope>NUCLEOTIDE SEQUENCE [LARGE SCALE GENOMIC DNA]</scope>
    <source>
        <strain evidence="3">p3-SID1799</strain>
    </source>
</reference>
<keyword evidence="1" id="KW-1133">Transmembrane helix</keyword>
<feature type="transmembrane region" description="Helical" evidence="1">
    <location>
        <begin position="133"/>
        <end position="151"/>
    </location>
</feature>
<proteinExistence type="predicted"/>
<comment type="caution">
    <text evidence="2">The sequence shown here is derived from an EMBL/GenBank/DDBJ whole genome shotgun (WGS) entry which is preliminary data.</text>
</comment>
<dbReference type="EMBL" id="JALXSQ010000015">
    <property type="protein sequence ID" value="MCT2042755.1"/>
    <property type="molecule type" value="Genomic_DNA"/>
</dbReference>
<feature type="transmembrane region" description="Helical" evidence="1">
    <location>
        <begin position="38"/>
        <end position="59"/>
    </location>
</feature>
<feature type="transmembrane region" description="Helical" evidence="1">
    <location>
        <begin position="196"/>
        <end position="217"/>
    </location>
</feature>
<dbReference type="Gene3D" id="1.20.120.1760">
    <property type="match status" value="1"/>
</dbReference>
<dbReference type="Proteomes" id="UP001525379">
    <property type="component" value="Unassembled WGS sequence"/>
</dbReference>
<keyword evidence="3" id="KW-1185">Reference proteome</keyword>
<protein>
    <submittedName>
        <fullName evidence="2">CDP-alcohol phosphatidyltransferase family protein</fullName>
    </submittedName>
</protein>
<dbReference type="InterPro" id="IPR043130">
    <property type="entry name" value="CDP-OH_PTrfase_TM_dom"/>
</dbReference>
<feature type="transmembrane region" description="Helical" evidence="1">
    <location>
        <begin position="65"/>
        <end position="88"/>
    </location>
</feature>